<evidence type="ECO:0000313" key="1">
    <source>
        <dbReference type="EMBL" id="KIM32557.1"/>
    </source>
</evidence>
<dbReference type="Proteomes" id="UP000054097">
    <property type="component" value="Unassembled WGS sequence"/>
</dbReference>
<organism evidence="1 2">
    <name type="scientific">Serendipita vermifera MAFF 305830</name>
    <dbReference type="NCBI Taxonomy" id="933852"/>
    <lineage>
        <taxon>Eukaryota</taxon>
        <taxon>Fungi</taxon>
        <taxon>Dikarya</taxon>
        <taxon>Basidiomycota</taxon>
        <taxon>Agaricomycotina</taxon>
        <taxon>Agaricomycetes</taxon>
        <taxon>Sebacinales</taxon>
        <taxon>Serendipitaceae</taxon>
        <taxon>Serendipita</taxon>
    </lineage>
</organism>
<reference evidence="1 2" key="1">
    <citation type="submission" date="2014-04" db="EMBL/GenBank/DDBJ databases">
        <authorList>
            <consortium name="DOE Joint Genome Institute"/>
            <person name="Kuo A."/>
            <person name="Zuccaro A."/>
            <person name="Kohler A."/>
            <person name="Nagy L.G."/>
            <person name="Floudas D."/>
            <person name="Copeland A."/>
            <person name="Barry K.W."/>
            <person name="Cichocki N."/>
            <person name="Veneault-Fourrey C."/>
            <person name="LaButti K."/>
            <person name="Lindquist E.A."/>
            <person name="Lipzen A."/>
            <person name="Lundell T."/>
            <person name="Morin E."/>
            <person name="Murat C."/>
            <person name="Sun H."/>
            <person name="Tunlid A."/>
            <person name="Henrissat B."/>
            <person name="Grigoriev I.V."/>
            <person name="Hibbett D.S."/>
            <person name="Martin F."/>
            <person name="Nordberg H.P."/>
            <person name="Cantor M.N."/>
            <person name="Hua S.X."/>
        </authorList>
    </citation>
    <scope>NUCLEOTIDE SEQUENCE [LARGE SCALE GENOMIC DNA]</scope>
    <source>
        <strain evidence="1 2">MAFF 305830</strain>
    </source>
</reference>
<evidence type="ECO:0000313" key="2">
    <source>
        <dbReference type="Proteomes" id="UP000054097"/>
    </source>
</evidence>
<dbReference type="EMBL" id="KN824279">
    <property type="protein sequence ID" value="KIM32557.1"/>
    <property type="molecule type" value="Genomic_DNA"/>
</dbReference>
<reference evidence="2" key="2">
    <citation type="submission" date="2015-01" db="EMBL/GenBank/DDBJ databases">
        <title>Evolutionary Origins and Diversification of the Mycorrhizal Mutualists.</title>
        <authorList>
            <consortium name="DOE Joint Genome Institute"/>
            <consortium name="Mycorrhizal Genomics Consortium"/>
            <person name="Kohler A."/>
            <person name="Kuo A."/>
            <person name="Nagy L.G."/>
            <person name="Floudas D."/>
            <person name="Copeland A."/>
            <person name="Barry K.W."/>
            <person name="Cichocki N."/>
            <person name="Veneault-Fourrey C."/>
            <person name="LaButti K."/>
            <person name="Lindquist E.A."/>
            <person name="Lipzen A."/>
            <person name="Lundell T."/>
            <person name="Morin E."/>
            <person name="Murat C."/>
            <person name="Riley R."/>
            <person name="Ohm R."/>
            <person name="Sun H."/>
            <person name="Tunlid A."/>
            <person name="Henrissat B."/>
            <person name="Grigoriev I.V."/>
            <person name="Hibbett D.S."/>
            <person name="Martin F."/>
        </authorList>
    </citation>
    <scope>NUCLEOTIDE SEQUENCE [LARGE SCALE GENOMIC DNA]</scope>
    <source>
        <strain evidence="2">MAFF 305830</strain>
    </source>
</reference>
<proteinExistence type="predicted"/>
<dbReference type="AlphaFoldDB" id="A0A0C2XUK9"/>
<sequence>MALSDRFVLRYPRGDISLLSSFTNLHTLKLEGEKHVTSSHYPAQQTTLSLRRLKRLCVQWIIVGIQDIQFDIPKLECLDIAYWKLQKETYYARVQTKQLSWRYKGMFTEDEWKDKIQKAIQSELRSVLIQYHNTSHFRFPSTSKEMVLKIFQEPTVNAALSAALRAVTFEGPLGDMETVAAQDLGYQKTT</sequence>
<gene>
    <name evidence="1" type="ORF">M408DRAFT_183051</name>
</gene>
<dbReference type="HOGENOM" id="CLU_105530_0_0_1"/>
<keyword evidence="2" id="KW-1185">Reference proteome</keyword>
<accession>A0A0C2XUK9</accession>
<name>A0A0C2XUK9_SERVB</name>
<protein>
    <submittedName>
        <fullName evidence="1">Uncharacterized protein</fullName>
    </submittedName>
</protein>